<keyword evidence="2" id="KW-1185">Reference proteome</keyword>
<gene>
    <name evidence="1" type="ORF">GCM10023311_28700</name>
</gene>
<evidence type="ECO:0000313" key="2">
    <source>
        <dbReference type="Proteomes" id="UP001500433"/>
    </source>
</evidence>
<dbReference type="Proteomes" id="UP001500433">
    <property type="component" value="Unassembled WGS sequence"/>
</dbReference>
<evidence type="ECO:0008006" key="3">
    <source>
        <dbReference type="Google" id="ProtNLM"/>
    </source>
</evidence>
<dbReference type="RefSeq" id="WP_345274856.1">
    <property type="nucleotide sequence ID" value="NZ_BAABJH010000007.1"/>
</dbReference>
<organism evidence="1 2">
    <name type="scientific">Flaviramulus aquimarinus</name>
    <dbReference type="NCBI Taxonomy" id="1170456"/>
    <lineage>
        <taxon>Bacteria</taxon>
        <taxon>Pseudomonadati</taxon>
        <taxon>Bacteroidota</taxon>
        <taxon>Flavobacteriia</taxon>
        <taxon>Flavobacteriales</taxon>
        <taxon>Flavobacteriaceae</taxon>
        <taxon>Flaviramulus</taxon>
    </lineage>
</organism>
<sequence>MKKNTTTLIFLISIICFSQNSNKKTYYYFQNNEITKADFKSFDDRKIYTRKIENDSSIVKNIYLHKNTGKLDSVQHQQITMFLTKIIGSEFDQGKKTMIHLYRGNDKKIYKDSKHKKYWKWVKNNSNRYQSFLIGSKGLQIESNKEKHIYLDEYNLLEKLFFQNSNFKINHLLIKPNGKIYIYFGLDDILYALDLSLD</sequence>
<reference evidence="2" key="1">
    <citation type="journal article" date="2019" name="Int. J. Syst. Evol. Microbiol.">
        <title>The Global Catalogue of Microorganisms (GCM) 10K type strain sequencing project: providing services to taxonomists for standard genome sequencing and annotation.</title>
        <authorList>
            <consortium name="The Broad Institute Genomics Platform"/>
            <consortium name="The Broad Institute Genome Sequencing Center for Infectious Disease"/>
            <person name="Wu L."/>
            <person name="Ma J."/>
        </authorList>
    </citation>
    <scope>NUCLEOTIDE SEQUENCE [LARGE SCALE GENOMIC DNA]</scope>
    <source>
        <strain evidence="2">JCM 18274</strain>
    </source>
</reference>
<evidence type="ECO:0000313" key="1">
    <source>
        <dbReference type="EMBL" id="GAA4901271.1"/>
    </source>
</evidence>
<protein>
    <recommendedName>
        <fullName evidence="3">GLPGLI family protein</fullName>
    </recommendedName>
</protein>
<name>A0ABP9FFD0_9FLAO</name>
<proteinExistence type="predicted"/>
<comment type="caution">
    <text evidence="1">The sequence shown here is derived from an EMBL/GenBank/DDBJ whole genome shotgun (WGS) entry which is preliminary data.</text>
</comment>
<dbReference type="EMBL" id="BAABJH010000007">
    <property type="protein sequence ID" value="GAA4901271.1"/>
    <property type="molecule type" value="Genomic_DNA"/>
</dbReference>
<accession>A0ABP9FFD0</accession>